<feature type="binding site" evidence="8">
    <location>
        <begin position="19"/>
        <end position="22"/>
    </location>
    <ligand>
        <name>substrate</name>
    </ligand>
</feature>
<dbReference type="HAMAP" id="MF_01629">
    <property type="entry name" value="PdxH"/>
    <property type="match status" value="1"/>
</dbReference>
<dbReference type="InterPro" id="IPR012349">
    <property type="entry name" value="Split_barrel_FMN-bd"/>
</dbReference>
<feature type="binding site" evidence="7 9">
    <location>
        <begin position="78"/>
        <end position="83"/>
    </location>
    <ligand>
        <name>FMN</name>
        <dbReference type="ChEBI" id="CHEBI:58210"/>
    </ligand>
</feature>
<feature type="binding site" evidence="7 9">
    <location>
        <position position="122"/>
    </location>
    <ligand>
        <name>FMN</name>
        <dbReference type="ChEBI" id="CHEBI:58210"/>
    </ligand>
</feature>
<dbReference type="FunFam" id="2.30.110.10:FF:000020">
    <property type="entry name" value="PNPO isoform 11"/>
    <property type="match status" value="1"/>
</dbReference>
<evidence type="ECO:0000313" key="13">
    <source>
        <dbReference type="EMBL" id="SBW17589.1"/>
    </source>
</evidence>
<keyword evidence="6 7" id="KW-0664">Pyridoxine biosynthesis</keyword>
<dbReference type="PANTHER" id="PTHR10851:SF0">
    <property type="entry name" value="PYRIDOXINE-5'-PHOSPHATE OXIDASE"/>
    <property type="match status" value="1"/>
</dbReference>
<dbReference type="AlphaFoldDB" id="A0A1C3NTD9"/>
<evidence type="ECO:0000256" key="1">
    <source>
        <dbReference type="ARBA" id="ARBA00007301"/>
    </source>
</evidence>
<keyword evidence="14" id="KW-1185">Reference proteome</keyword>
<keyword evidence="5 7" id="KW-0560">Oxidoreductase</keyword>
<dbReference type="PIRSF" id="PIRSF000190">
    <property type="entry name" value="Pyd_amn-ph_oxd"/>
    <property type="match status" value="1"/>
</dbReference>
<dbReference type="SUPFAM" id="SSF50475">
    <property type="entry name" value="FMN-binding split barrel"/>
    <property type="match status" value="1"/>
</dbReference>
<dbReference type="InterPro" id="IPR011576">
    <property type="entry name" value="Pyridox_Oxase_N"/>
</dbReference>
<dbReference type="EC" id="1.4.3.5" evidence="7"/>
<name>A0A1C3NTD9_9ACTN</name>
<comment type="pathway">
    <text evidence="7">Cofactor metabolism; pyridoxal 5'-phosphate salvage; pyridoxal 5'-phosphate from pyridoxamine 5'-phosphate: step 1/1.</text>
</comment>
<feature type="region of interest" description="Disordered" evidence="10">
    <location>
        <begin position="1"/>
        <end position="26"/>
    </location>
</feature>
<feature type="domain" description="Pyridoxamine 5'-phosphate oxidase N-terminal" evidence="11">
    <location>
        <begin position="57"/>
        <end position="170"/>
    </location>
</feature>
<comment type="cofactor">
    <cofactor evidence="7 9">
        <name>FMN</name>
        <dbReference type="ChEBI" id="CHEBI:58210"/>
    </cofactor>
    <text evidence="7 9">Binds 1 FMN per subunit.</text>
</comment>
<evidence type="ECO:0000259" key="11">
    <source>
        <dbReference type="Pfam" id="PF01243"/>
    </source>
</evidence>
<organism evidence="13 14">
    <name type="scientific">Candidatus Protofrankia californiensis</name>
    <dbReference type="NCBI Taxonomy" id="1839754"/>
    <lineage>
        <taxon>Bacteria</taxon>
        <taxon>Bacillati</taxon>
        <taxon>Actinomycetota</taxon>
        <taxon>Actinomycetes</taxon>
        <taxon>Frankiales</taxon>
        <taxon>Frankiaceae</taxon>
        <taxon>Protofrankia</taxon>
    </lineage>
</organism>
<protein>
    <recommendedName>
        <fullName evidence="7">Pyridoxine/pyridoxamine 5'-phosphate oxidase</fullName>
        <ecNumber evidence="7">1.4.3.5</ecNumber>
    </recommendedName>
    <alternativeName>
        <fullName evidence="7">PNP/PMP oxidase</fullName>
        <shortName evidence="7">PNPOx</shortName>
    </alternativeName>
    <alternativeName>
        <fullName evidence="7">Pyridoxal 5'-phosphate synthase</fullName>
    </alternativeName>
</protein>
<feature type="binding site" evidence="7 9">
    <location>
        <position position="203"/>
    </location>
    <ligand>
        <name>FMN</name>
        <dbReference type="ChEBI" id="CHEBI:58210"/>
    </ligand>
</feature>
<evidence type="ECO:0000256" key="2">
    <source>
        <dbReference type="ARBA" id="ARBA00011738"/>
    </source>
</evidence>
<evidence type="ECO:0000256" key="8">
    <source>
        <dbReference type="PIRSR" id="PIRSR000190-1"/>
    </source>
</evidence>
<evidence type="ECO:0000256" key="10">
    <source>
        <dbReference type="SAM" id="MobiDB-lite"/>
    </source>
</evidence>
<feature type="binding site" evidence="7 9">
    <location>
        <position position="213"/>
    </location>
    <ligand>
        <name>FMN</name>
        <dbReference type="ChEBI" id="CHEBI:58210"/>
    </ligand>
</feature>
<dbReference type="InterPro" id="IPR000659">
    <property type="entry name" value="Pyridox_Oxase"/>
</dbReference>
<comment type="similarity">
    <text evidence="1 7">Belongs to the pyridoxamine 5'-phosphate oxidase family.</text>
</comment>
<feature type="binding site" evidence="7 9">
    <location>
        <position position="100"/>
    </location>
    <ligand>
        <name>FMN</name>
        <dbReference type="ChEBI" id="CHEBI:58210"/>
    </ligand>
</feature>
<dbReference type="Gene3D" id="2.30.110.10">
    <property type="entry name" value="Electron Transport, Fmn-binding Protein, Chain A"/>
    <property type="match status" value="1"/>
</dbReference>
<accession>A0A1C3NTD9</accession>
<evidence type="ECO:0000313" key="14">
    <source>
        <dbReference type="Proteomes" id="UP000199013"/>
    </source>
</evidence>
<comment type="pathway">
    <text evidence="7">Cofactor metabolism; pyridoxal 5'-phosphate salvage; pyridoxal 5'-phosphate from pyridoxine 5'-phosphate: step 1/1.</text>
</comment>
<keyword evidence="4 7" id="KW-0288">FMN</keyword>
<comment type="catalytic activity">
    <reaction evidence="7">
        <text>pyridoxamine 5'-phosphate + O2 + H2O = pyridoxal 5'-phosphate + H2O2 + NH4(+)</text>
        <dbReference type="Rhea" id="RHEA:15817"/>
        <dbReference type="ChEBI" id="CHEBI:15377"/>
        <dbReference type="ChEBI" id="CHEBI:15379"/>
        <dbReference type="ChEBI" id="CHEBI:16240"/>
        <dbReference type="ChEBI" id="CHEBI:28938"/>
        <dbReference type="ChEBI" id="CHEBI:58451"/>
        <dbReference type="ChEBI" id="CHEBI:597326"/>
        <dbReference type="EC" id="1.4.3.5"/>
    </reaction>
</comment>
<evidence type="ECO:0000256" key="3">
    <source>
        <dbReference type="ARBA" id="ARBA00022630"/>
    </source>
</evidence>
<feature type="binding site" evidence="7 8">
    <location>
        <position position="148"/>
    </location>
    <ligand>
        <name>substrate</name>
    </ligand>
</feature>
<feature type="binding site" evidence="7 8">
    <location>
        <position position="140"/>
    </location>
    <ligand>
        <name>substrate</name>
    </ligand>
</feature>
<evidence type="ECO:0000256" key="6">
    <source>
        <dbReference type="ARBA" id="ARBA00023096"/>
    </source>
</evidence>
<gene>
    <name evidence="13" type="primary">pdxH1</name>
    <name evidence="7" type="synonym">pdxH</name>
    <name evidence="13" type="ORF">FDG2_0285</name>
</gene>
<comment type="function">
    <text evidence="7">Catalyzes the oxidation of either pyridoxine 5'-phosphate (PNP) or pyridoxamine 5'-phosphate (PMP) into pyridoxal 5'-phosphate (PLP).</text>
</comment>
<feature type="binding site" evidence="7 9">
    <location>
        <begin position="93"/>
        <end position="94"/>
    </location>
    <ligand>
        <name>FMN</name>
        <dbReference type="ChEBI" id="CHEBI:58210"/>
    </ligand>
</feature>
<evidence type="ECO:0000256" key="5">
    <source>
        <dbReference type="ARBA" id="ARBA00023002"/>
    </source>
</evidence>
<dbReference type="InterPro" id="IPR019576">
    <property type="entry name" value="Pyridoxamine_oxidase_dimer_C"/>
</dbReference>
<dbReference type="GO" id="GO:0008615">
    <property type="term" value="P:pyridoxine biosynthetic process"/>
    <property type="evidence" value="ECO:0007669"/>
    <property type="project" value="UniProtKB-UniRule"/>
</dbReference>
<dbReference type="GO" id="GO:0010181">
    <property type="term" value="F:FMN binding"/>
    <property type="evidence" value="ECO:0007669"/>
    <property type="project" value="UniProtKB-UniRule"/>
</dbReference>
<dbReference type="NCBIfam" id="NF004231">
    <property type="entry name" value="PRK05679.1"/>
    <property type="match status" value="1"/>
</dbReference>
<feature type="binding site" evidence="7 8">
    <location>
        <position position="83"/>
    </location>
    <ligand>
        <name>substrate</name>
    </ligand>
</feature>
<comment type="catalytic activity">
    <reaction evidence="7">
        <text>pyridoxine 5'-phosphate + O2 = pyridoxal 5'-phosphate + H2O2</text>
        <dbReference type="Rhea" id="RHEA:15149"/>
        <dbReference type="ChEBI" id="CHEBI:15379"/>
        <dbReference type="ChEBI" id="CHEBI:16240"/>
        <dbReference type="ChEBI" id="CHEBI:58589"/>
        <dbReference type="ChEBI" id="CHEBI:597326"/>
        <dbReference type="EC" id="1.4.3.5"/>
    </reaction>
</comment>
<feature type="binding site" evidence="7 9">
    <location>
        <begin position="157"/>
        <end position="158"/>
    </location>
    <ligand>
        <name>FMN</name>
        <dbReference type="ChEBI" id="CHEBI:58210"/>
    </ligand>
</feature>
<dbReference type="GO" id="GO:0004733">
    <property type="term" value="F:pyridoxamine phosphate oxidase activity"/>
    <property type="evidence" value="ECO:0007669"/>
    <property type="project" value="UniProtKB-UniRule"/>
</dbReference>
<feature type="domain" description="Pyridoxine 5'-phosphate oxidase dimerisation C-terminal" evidence="12">
    <location>
        <begin position="190"/>
        <end position="246"/>
    </location>
</feature>
<dbReference type="Pfam" id="PF10590">
    <property type="entry name" value="PNP_phzG_C"/>
    <property type="match status" value="1"/>
</dbReference>
<reference evidence="14" key="1">
    <citation type="submission" date="2016-02" db="EMBL/GenBank/DDBJ databases">
        <authorList>
            <person name="Wibberg D."/>
        </authorList>
    </citation>
    <scope>NUCLEOTIDE SEQUENCE [LARGE SCALE GENOMIC DNA]</scope>
</reference>
<feature type="binding site" evidence="7 8">
    <location>
        <begin position="209"/>
        <end position="211"/>
    </location>
    <ligand>
        <name>substrate</name>
    </ligand>
</feature>
<dbReference type="NCBIfam" id="TIGR00558">
    <property type="entry name" value="pdxH"/>
    <property type="match status" value="1"/>
</dbReference>
<dbReference type="PROSITE" id="PS01064">
    <property type="entry name" value="PYRIDOX_OXIDASE"/>
    <property type="match status" value="1"/>
</dbReference>
<dbReference type="EMBL" id="FLUV01000117">
    <property type="protein sequence ID" value="SBW17589.1"/>
    <property type="molecule type" value="Genomic_DNA"/>
</dbReference>
<dbReference type="PANTHER" id="PTHR10851">
    <property type="entry name" value="PYRIDOXINE-5-PHOSPHATE OXIDASE"/>
    <property type="match status" value="1"/>
</dbReference>
<dbReference type="Proteomes" id="UP000199013">
    <property type="component" value="Unassembled WGS sequence"/>
</dbReference>
<dbReference type="Pfam" id="PF01243">
    <property type="entry name" value="PNPOx_N"/>
    <property type="match status" value="1"/>
</dbReference>
<evidence type="ECO:0000259" key="12">
    <source>
        <dbReference type="Pfam" id="PF10590"/>
    </source>
</evidence>
<evidence type="ECO:0000256" key="4">
    <source>
        <dbReference type="ARBA" id="ARBA00022643"/>
    </source>
</evidence>
<keyword evidence="3 7" id="KW-0285">Flavoprotein</keyword>
<dbReference type="InterPro" id="IPR019740">
    <property type="entry name" value="Pyridox_Oxase_CS"/>
</dbReference>
<evidence type="ECO:0000256" key="7">
    <source>
        <dbReference type="HAMAP-Rule" id="MF_01629"/>
    </source>
</evidence>
<sequence length="246" mass="27376">MSAYPNHARLPVPDPAAQRRHYNTGGLDEPDLATTWVAQFARWFTEASAVAAEPGSALPEPNAMVFATADVRGRPSARTVLLKGFDERGFTLFTNLGSRKGRESAANPYGSLVFPWYALERQVVAIGGLEGVSPAETAAYFHSRPRGSQLGAWASRQSEVIDSRDRLERRRAELDARWPEPKQIPVPAFWGGIRLVPETVEFWQGRPDRLHDRLRYRRTSTGEDGCTGEHGHLHAGGHWVIERLSP</sequence>
<proteinExistence type="inferred from homology"/>
<comment type="subunit">
    <text evidence="2 7">Homodimer.</text>
</comment>
<feature type="binding site" evidence="7 8">
    <location>
        <position position="144"/>
    </location>
    <ligand>
        <name>substrate</name>
    </ligand>
</feature>
<dbReference type="UniPathway" id="UPA01068">
    <property type="reaction ID" value="UER00304"/>
</dbReference>
<evidence type="ECO:0000256" key="9">
    <source>
        <dbReference type="PIRSR" id="PIRSR000190-2"/>
    </source>
</evidence>
<feature type="binding site" evidence="7 9">
    <location>
        <position position="99"/>
    </location>
    <ligand>
        <name>FMN</name>
        <dbReference type="ChEBI" id="CHEBI:58210"/>
    </ligand>
</feature>